<dbReference type="PROSITE" id="PS50222">
    <property type="entry name" value="EF_HAND_2"/>
    <property type="match status" value="4"/>
</dbReference>
<feature type="domain" description="EF-hand" evidence="5">
    <location>
        <begin position="193"/>
        <end position="228"/>
    </location>
</feature>
<dbReference type="PROSITE" id="PS00018">
    <property type="entry name" value="EF_HAND_1"/>
    <property type="match status" value="2"/>
</dbReference>
<dbReference type="CDD" id="cd00051">
    <property type="entry name" value="EFh"/>
    <property type="match status" value="2"/>
</dbReference>
<feature type="compositionally biased region" description="Low complexity" evidence="4">
    <location>
        <begin position="14"/>
        <end position="39"/>
    </location>
</feature>
<evidence type="ECO:0000256" key="2">
    <source>
        <dbReference type="ARBA" id="ARBA00022737"/>
    </source>
</evidence>
<keyword evidence="7" id="KW-1185">Reference proteome</keyword>
<sequence>MKVPSFLRIRRTRSLQSPSVSSSSSDSSPSSSSELSSSPGRRPKELSSSSLEHQALSLPKTSSSFTSWMWRQSKRWSMSGELLGKPTQRNSSRRSELCVPSCSSSSELAEVFTYFDKNGVGKISAVELGLVLSSLGIEYTDKELELMVREVDVDGDGFIDLEEFINLNKLASQAIMAGEDDNNTEHHENSTAAELEVLRDAFHVFDVEKKGYISADSLHRILSGLGDECITLEDCRRMIHSVDQDGDGRVDFHDFQLMMMHGSSSSNQLVC</sequence>
<organism evidence="6 7">
    <name type="scientific">Sphagnum troendelagicum</name>
    <dbReference type="NCBI Taxonomy" id="128251"/>
    <lineage>
        <taxon>Eukaryota</taxon>
        <taxon>Viridiplantae</taxon>
        <taxon>Streptophyta</taxon>
        <taxon>Embryophyta</taxon>
        <taxon>Bryophyta</taxon>
        <taxon>Sphagnophytina</taxon>
        <taxon>Sphagnopsida</taxon>
        <taxon>Sphagnales</taxon>
        <taxon>Sphagnaceae</taxon>
        <taxon>Sphagnum</taxon>
    </lineage>
</organism>
<feature type="region of interest" description="Disordered" evidence="4">
    <location>
        <begin position="1"/>
        <end position="55"/>
    </location>
</feature>
<reference evidence="6" key="1">
    <citation type="submission" date="2024-02" db="EMBL/GenBank/DDBJ databases">
        <authorList>
            <consortium name="ELIXIR-Norway"/>
            <consortium name="Elixir Norway"/>
        </authorList>
    </citation>
    <scope>NUCLEOTIDE SEQUENCE</scope>
</reference>
<dbReference type="SMART" id="SM00054">
    <property type="entry name" value="EFh"/>
    <property type="match status" value="4"/>
</dbReference>
<dbReference type="InterPro" id="IPR018247">
    <property type="entry name" value="EF_Hand_1_Ca_BS"/>
</dbReference>
<dbReference type="PANTHER" id="PTHR10891">
    <property type="entry name" value="EF-HAND CALCIUM-BINDING DOMAIN CONTAINING PROTEIN"/>
    <property type="match status" value="1"/>
</dbReference>
<dbReference type="Pfam" id="PF13499">
    <property type="entry name" value="EF-hand_7"/>
    <property type="match status" value="2"/>
</dbReference>
<proteinExistence type="predicted"/>
<gene>
    <name evidence="6" type="ORF">CSSPTR1EN2_LOCUS2508</name>
</gene>
<keyword evidence="2" id="KW-0677">Repeat</keyword>
<feature type="domain" description="EF-hand" evidence="5">
    <location>
        <begin position="230"/>
        <end position="265"/>
    </location>
</feature>
<dbReference type="SUPFAM" id="SSF47473">
    <property type="entry name" value="EF-hand"/>
    <property type="match status" value="1"/>
</dbReference>
<evidence type="ECO:0000256" key="3">
    <source>
        <dbReference type="ARBA" id="ARBA00022837"/>
    </source>
</evidence>
<feature type="domain" description="EF-hand" evidence="5">
    <location>
        <begin position="139"/>
        <end position="174"/>
    </location>
</feature>
<dbReference type="InterPro" id="IPR039647">
    <property type="entry name" value="EF_hand_pair_protein_CML-like"/>
</dbReference>
<evidence type="ECO:0000256" key="4">
    <source>
        <dbReference type="SAM" id="MobiDB-lite"/>
    </source>
</evidence>
<protein>
    <recommendedName>
        <fullName evidence="5">EF-hand domain-containing protein</fullName>
    </recommendedName>
</protein>
<dbReference type="InterPro" id="IPR002048">
    <property type="entry name" value="EF_hand_dom"/>
</dbReference>
<evidence type="ECO:0000313" key="6">
    <source>
        <dbReference type="EMBL" id="CAK9194402.1"/>
    </source>
</evidence>
<evidence type="ECO:0000256" key="1">
    <source>
        <dbReference type="ARBA" id="ARBA00022723"/>
    </source>
</evidence>
<dbReference type="Gene3D" id="1.10.238.10">
    <property type="entry name" value="EF-hand"/>
    <property type="match status" value="2"/>
</dbReference>
<evidence type="ECO:0000259" key="5">
    <source>
        <dbReference type="PROSITE" id="PS50222"/>
    </source>
</evidence>
<dbReference type="InterPro" id="IPR011992">
    <property type="entry name" value="EF-hand-dom_pair"/>
</dbReference>
<evidence type="ECO:0000313" key="7">
    <source>
        <dbReference type="Proteomes" id="UP001497512"/>
    </source>
</evidence>
<dbReference type="EMBL" id="OZ019902">
    <property type="protein sequence ID" value="CAK9194402.1"/>
    <property type="molecule type" value="Genomic_DNA"/>
</dbReference>
<keyword evidence="1" id="KW-0479">Metal-binding</keyword>
<dbReference type="Proteomes" id="UP001497512">
    <property type="component" value="Chromosome 10"/>
</dbReference>
<keyword evidence="3" id="KW-0106">Calcium</keyword>
<accession>A0ABP0TF35</accession>
<name>A0ABP0TF35_9BRYO</name>
<feature type="domain" description="EF-hand" evidence="5">
    <location>
        <begin position="103"/>
        <end position="138"/>
    </location>
</feature>